<dbReference type="InterPro" id="IPR051698">
    <property type="entry name" value="Transposase_11-like"/>
</dbReference>
<evidence type="ECO:0000313" key="3">
    <source>
        <dbReference type="EMBL" id="OGX82157.1"/>
    </source>
</evidence>
<dbReference type="NCBIfam" id="NF033564">
    <property type="entry name" value="transpos_ISAs1"/>
    <property type="match status" value="1"/>
</dbReference>
<dbReference type="GO" id="GO:0004803">
    <property type="term" value="F:transposase activity"/>
    <property type="evidence" value="ECO:0007669"/>
    <property type="project" value="InterPro"/>
</dbReference>
<dbReference type="PANTHER" id="PTHR30298">
    <property type="entry name" value="H REPEAT-ASSOCIATED PREDICTED TRANSPOSASE"/>
    <property type="match status" value="1"/>
</dbReference>
<dbReference type="GO" id="GO:0006313">
    <property type="term" value="P:DNA transposition"/>
    <property type="evidence" value="ECO:0007669"/>
    <property type="project" value="InterPro"/>
</dbReference>
<dbReference type="Proteomes" id="UP000177506">
    <property type="component" value="Unassembled WGS sequence"/>
</dbReference>
<dbReference type="EMBL" id="MDZA01000436">
    <property type="protein sequence ID" value="OGX82157.1"/>
    <property type="molecule type" value="Genomic_DNA"/>
</dbReference>
<dbReference type="Pfam" id="PF01609">
    <property type="entry name" value="DDE_Tnp_1"/>
    <property type="match status" value="1"/>
</dbReference>
<protein>
    <recommendedName>
        <fullName evidence="5">Transposase IS4-like domain-containing protein</fullName>
    </recommendedName>
</protein>
<evidence type="ECO:0000313" key="4">
    <source>
        <dbReference type="Proteomes" id="UP000177506"/>
    </source>
</evidence>
<gene>
    <name evidence="3" type="ORF">BEN49_14420</name>
</gene>
<dbReference type="GO" id="GO:0003677">
    <property type="term" value="F:DNA binding"/>
    <property type="evidence" value="ECO:0007669"/>
    <property type="project" value="InterPro"/>
</dbReference>
<sequence>MKHAWLATFLALPHGSASHDTFRRVFSLVDPQGLEQCFRQWMASAAPPLPRAVVAIDGKTVRRSFGHGRGQGAVYVVSAFATQQGLSLGQVVVVGKGQALTAVPVLIKRLRLANTIVTLDALGCQHAITQQLLAQQADDLLALKGNQGKCHRAAVAYRKTACFDRGATDPPDYNAFDCRPGR</sequence>
<dbReference type="AlphaFoldDB" id="A0A1G1SU46"/>
<dbReference type="PANTHER" id="PTHR30298:SF0">
    <property type="entry name" value="PROTEIN YBFL-RELATED"/>
    <property type="match status" value="1"/>
</dbReference>
<comment type="caution">
    <text evidence="3">The sequence shown here is derived from an EMBL/GenBank/DDBJ whole genome shotgun (WGS) entry which is preliminary data.</text>
</comment>
<evidence type="ECO:0000259" key="2">
    <source>
        <dbReference type="Pfam" id="PF13808"/>
    </source>
</evidence>
<reference evidence="3 4" key="1">
    <citation type="submission" date="2016-08" db="EMBL/GenBank/DDBJ databases">
        <title>Hymenobacter coccineus sp. nov., Hymenobacter lapidarius sp. nov. and Hymenobacter glacialis sp. nov., isolated from Antarctic soil.</title>
        <authorList>
            <person name="Sedlacek I."/>
            <person name="Kralova S."/>
            <person name="Kyrova K."/>
            <person name="Maslanova I."/>
            <person name="Stankova E."/>
            <person name="Vrbovska V."/>
            <person name="Nemec M."/>
            <person name="Bartak M."/>
            <person name="Svec P."/>
            <person name="Busse H.-J."/>
            <person name="Pantucek R."/>
        </authorList>
    </citation>
    <scope>NUCLEOTIDE SEQUENCE [LARGE SCALE GENOMIC DNA]</scope>
    <source>
        <strain evidence="3 4">CCM 8649</strain>
    </source>
</reference>
<dbReference type="InterPro" id="IPR047647">
    <property type="entry name" value="ISAs1_transpos"/>
</dbReference>
<feature type="domain" description="Transposase IS4-like" evidence="1">
    <location>
        <begin position="51"/>
        <end position="149"/>
    </location>
</feature>
<organism evidence="3 4">
    <name type="scientific">Hymenobacter coccineus</name>
    <dbReference type="NCBI Taxonomy" id="1908235"/>
    <lineage>
        <taxon>Bacteria</taxon>
        <taxon>Pseudomonadati</taxon>
        <taxon>Bacteroidota</taxon>
        <taxon>Cytophagia</taxon>
        <taxon>Cytophagales</taxon>
        <taxon>Hymenobacteraceae</taxon>
        <taxon>Hymenobacter</taxon>
    </lineage>
</organism>
<dbReference type="InterPro" id="IPR002559">
    <property type="entry name" value="Transposase_11"/>
</dbReference>
<evidence type="ECO:0000259" key="1">
    <source>
        <dbReference type="Pfam" id="PF01609"/>
    </source>
</evidence>
<name>A0A1G1SU46_9BACT</name>
<keyword evidence="4" id="KW-1185">Reference proteome</keyword>
<dbReference type="Pfam" id="PF13808">
    <property type="entry name" value="DDE_Tnp_1_assoc"/>
    <property type="match status" value="1"/>
</dbReference>
<dbReference type="InterPro" id="IPR032806">
    <property type="entry name" value="YbfD_N"/>
</dbReference>
<evidence type="ECO:0008006" key="5">
    <source>
        <dbReference type="Google" id="ProtNLM"/>
    </source>
</evidence>
<feature type="domain" description="H repeat-associated protein N-terminal" evidence="2">
    <location>
        <begin position="2"/>
        <end position="42"/>
    </location>
</feature>
<dbReference type="OrthoDB" id="9815086at2"/>
<accession>A0A1G1SU46</accession>
<proteinExistence type="predicted"/>